<dbReference type="InterPro" id="IPR015126">
    <property type="entry name" value="Mu_I-gamma"/>
</dbReference>
<name>A0ABQ5ZEL3_9HYPH</name>
<feature type="domain" description="Integrase catalytic" evidence="1">
    <location>
        <begin position="244"/>
        <end position="461"/>
    </location>
</feature>
<dbReference type="Pfam" id="PF09039">
    <property type="entry name" value="HTH_Tnp_Mu_2"/>
    <property type="match status" value="1"/>
</dbReference>
<dbReference type="Pfam" id="PF09299">
    <property type="entry name" value="Mu-transpos_C"/>
    <property type="match status" value="1"/>
</dbReference>
<dbReference type="RefSeq" id="WP_244768415.1">
    <property type="nucleotide sequence ID" value="NZ_BSOP01000018.1"/>
</dbReference>
<dbReference type="SUPFAM" id="SSF46689">
    <property type="entry name" value="Homeodomain-like"/>
    <property type="match status" value="2"/>
</dbReference>
<evidence type="ECO:0000313" key="3">
    <source>
        <dbReference type="EMBL" id="GLR51239.1"/>
    </source>
</evidence>
<dbReference type="Pfam" id="PF02914">
    <property type="entry name" value="DDE_2"/>
    <property type="match status" value="1"/>
</dbReference>
<dbReference type="EMBL" id="BSOP01000018">
    <property type="protein sequence ID" value="GLR51239.1"/>
    <property type="molecule type" value="Genomic_DNA"/>
</dbReference>
<comment type="caution">
    <text evidence="3">The sequence shown here is derived from an EMBL/GenBank/DDBJ whole genome shotgun (WGS) entry which is preliminary data.</text>
</comment>
<evidence type="ECO:0000259" key="1">
    <source>
        <dbReference type="PROSITE" id="PS50994"/>
    </source>
</evidence>
<dbReference type="InterPro" id="IPR036397">
    <property type="entry name" value="RNaseH_sf"/>
</dbReference>
<dbReference type="InterPro" id="IPR003314">
    <property type="entry name" value="Mu-type_HTH"/>
</dbReference>
<sequence length="652" mass="73673">MKEWFTLAELLALNLPDLPTSERSLYRHAQDHWNGVAGCVQLRQGKTRPVVEYHVSLLPASAQWRLRQQPDGASWEEARARKNLLWSVFNRLPKGTKDVCEARLKVLVRVEQLVREAGLSRLAAIGVATHDAGIQKSAYYEWRKATEGLDPEDWLPALVPSSPAVNGIVPQMAECHPDAWDFLKSDYLRPEKPGFSACYRRLLEAAAIEGWSPIPSERSLRRRMEAEVPKAIQVVTREGRERAKTLYPSQRRNRTCFHAMEAVNMDGHQLDLFIRVPHREKPIRMYLVGIQDLYSNKILSWRLDEAETWEVVRLVVGDMVESFGIPEDMYIDNGRAFASKKISGGAKTRYRFKVRPEDPEGLLVALKIKPHFVLPKSGQSKPIERAWGDFAEDISKHPVCAGAYTGKKPTEKPDNYMRTAIDIEDLKRLIAHQVAEHNARTGRKTQIAKGRSFDAVFEESMQQPTTIVRRASEAQRFLWLLASETIKTHKGSGAVHFAGNRYWSRELNQHMGDQVTIRFDPDDLHGSIKVYDLKNRFICDAACIADTGFKDQDEGRVHARGRAEFDKATRAAAAAEQRFNQNQLAAILRKGQRDLQKAEPVHPKVTRIFTGKLAPEAVPVPAEDFEQGFSKAMARVAGASVHAFPRGDKAGK</sequence>
<dbReference type="Gene3D" id="1.10.10.60">
    <property type="entry name" value="Homeodomain-like"/>
    <property type="match status" value="2"/>
</dbReference>
<proteinExistence type="predicted"/>
<evidence type="ECO:0000313" key="4">
    <source>
        <dbReference type="Proteomes" id="UP001156702"/>
    </source>
</evidence>
<dbReference type="Proteomes" id="UP001156702">
    <property type="component" value="Unassembled WGS sequence"/>
</dbReference>
<dbReference type="InterPro" id="IPR009061">
    <property type="entry name" value="DNA-bd_dom_put_sf"/>
</dbReference>
<dbReference type="InterPro" id="IPR009057">
    <property type="entry name" value="Homeodomain-like_sf"/>
</dbReference>
<dbReference type="InterPro" id="IPR012337">
    <property type="entry name" value="RNaseH-like_sf"/>
</dbReference>
<gene>
    <name evidence="3" type="primary">tnpA</name>
    <name evidence="3" type="ORF">GCM10007923_24470</name>
</gene>
<dbReference type="SUPFAM" id="SSF50610">
    <property type="entry name" value="mu transposase, C-terminal domain"/>
    <property type="match status" value="1"/>
</dbReference>
<dbReference type="Gene3D" id="6.10.250.2550">
    <property type="match status" value="1"/>
</dbReference>
<dbReference type="Gene3D" id="1.10.10.10">
    <property type="entry name" value="Winged helix-like DNA-binding domain superfamily/Winged helix DNA-binding domain"/>
    <property type="match status" value="1"/>
</dbReference>
<dbReference type="InterPro" id="IPR015378">
    <property type="entry name" value="Transposase-like_Mu_C"/>
</dbReference>
<dbReference type="InterPro" id="IPR036388">
    <property type="entry name" value="WH-like_DNA-bd_sf"/>
</dbReference>
<accession>A0ABQ5ZEL3</accession>
<dbReference type="InterPro" id="IPR009004">
    <property type="entry name" value="Transposase_Mu_C"/>
</dbReference>
<dbReference type="SUPFAM" id="SSF53098">
    <property type="entry name" value="Ribonuclease H-like"/>
    <property type="match status" value="1"/>
</dbReference>
<evidence type="ECO:0000259" key="2">
    <source>
        <dbReference type="PROSITE" id="PS51702"/>
    </source>
</evidence>
<protein>
    <submittedName>
        <fullName evidence="3">Transposase</fullName>
    </submittedName>
</protein>
<dbReference type="PROSITE" id="PS50994">
    <property type="entry name" value="INTEGRASE"/>
    <property type="match status" value="1"/>
</dbReference>
<feature type="domain" description="HTH Mu-type" evidence="2">
    <location>
        <begin position="3"/>
        <end position="74"/>
    </location>
</feature>
<keyword evidence="4" id="KW-1185">Reference proteome</keyword>
<reference evidence="4" key="1">
    <citation type="journal article" date="2019" name="Int. J. Syst. Evol. Microbiol.">
        <title>The Global Catalogue of Microorganisms (GCM) 10K type strain sequencing project: providing services to taxonomists for standard genome sequencing and annotation.</title>
        <authorList>
            <consortium name="The Broad Institute Genomics Platform"/>
            <consortium name="The Broad Institute Genome Sequencing Center for Infectious Disease"/>
            <person name="Wu L."/>
            <person name="Ma J."/>
        </authorList>
    </citation>
    <scope>NUCLEOTIDE SEQUENCE [LARGE SCALE GENOMIC DNA]</scope>
    <source>
        <strain evidence="4">NBRC 102122</strain>
    </source>
</reference>
<organism evidence="3 4">
    <name type="scientific">Shinella yambaruensis</name>
    <dbReference type="NCBI Taxonomy" id="415996"/>
    <lineage>
        <taxon>Bacteria</taxon>
        <taxon>Pseudomonadati</taxon>
        <taxon>Pseudomonadota</taxon>
        <taxon>Alphaproteobacteria</taxon>
        <taxon>Hyphomicrobiales</taxon>
        <taxon>Rhizobiaceae</taxon>
        <taxon>Shinella</taxon>
    </lineage>
</organism>
<dbReference type="InterPro" id="IPR001584">
    <property type="entry name" value="Integrase_cat-core"/>
</dbReference>
<dbReference type="PROSITE" id="PS51702">
    <property type="entry name" value="HTH_MU"/>
    <property type="match status" value="1"/>
</dbReference>
<dbReference type="Gene3D" id="2.30.30.130">
    <property type="entry name" value="Transposase, Mu, C-terminal"/>
    <property type="match status" value="1"/>
</dbReference>
<dbReference type="SUPFAM" id="SSF46955">
    <property type="entry name" value="Putative DNA-binding domain"/>
    <property type="match status" value="1"/>
</dbReference>
<dbReference type="Gene3D" id="3.30.420.10">
    <property type="entry name" value="Ribonuclease H-like superfamily/Ribonuclease H"/>
    <property type="match status" value="1"/>
</dbReference>
<dbReference type="InterPro" id="IPR004189">
    <property type="entry name" value="Phage_Mu_transposase"/>
</dbReference>